<dbReference type="EMBL" id="KB445794">
    <property type="protein sequence ID" value="EMD39028.1"/>
    <property type="molecule type" value="Genomic_DNA"/>
</dbReference>
<evidence type="ECO:0000256" key="8">
    <source>
        <dbReference type="ARBA" id="ARBA00022989"/>
    </source>
</evidence>
<evidence type="ECO:0000256" key="7">
    <source>
        <dbReference type="ARBA" id="ARBA00022723"/>
    </source>
</evidence>
<comment type="subcellular location">
    <subcellularLocation>
        <location evidence="2">Membrane</location>
        <topology evidence="2">Single-pass membrane protein</topology>
    </subcellularLocation>
</comment>
<dbReference type="InterPro" id="IPR001128">
    <property type="entry name" value="Cyt_P450"/>
</dbReference>
<keyword evidence="5 13" id="KW-0349">Heme</keyword>
<dbReference type="PANTHER" id="PTHR46300">
    <property type="entry name" value="P450, PUTATIVE (EUROFUNG)-RELATED-RELATED"/>
    <property type="match status" value="1"/>
</dbReference>
<feature type="binding site" description="axial binding residue" evidence="13">
    <location>
        <position position="440"/>
    </location>
    <ligand>
        <name>heme</name>
        <dbReference type="ChEBI" id="CHEBI:30413"/>
    </ligand>
    <ligandPart>
        <name>Fe</name>
        <dbReference type="ChEBI" id="CHEBI:18248"/>
    </ligandPart>
</feature>
<dbReference type="InterPro" id="IPR017972">
    <property type="entry name" value="Cyt_P450_CS"/>
</dbReference>
<dbReference type="GO" id="GO:0005506">
    <property type="term" value="F:iron ion binding"/>
    <property type="evidence" value="ECO:0007669"/>
    <property type="project" value="InterPro"/>
</dbReference>
<evidence type="ECO:0000256" key="4">
    <source>
        <dbReference type="ARBA" id="ARBA00010617"/>
    </source>
</evidence>
<dbReference type="GO" id="GO:0004497">
    <property type="term" value="F:monooxygenase activity"/>
    <property type="evidence" value="ECO:0007669"/>
    <property type="project" value="UniProtKB-KW"/>
</dbReference>
<evidence type="ECO:0000256" key="5">
    <source>
        <dbReference type="ARBA" id="ARBA00022617"/>
    </source>
</evidence>
<dbReference type="PANTHER" id="PTHR46300:SF7">
    <property type="entry name" value="P450, PUTATIVE (EUROFUNG)-RELATED"/>
    <property type="match status" value="1"/>
</dbReference>
<accession>M2QPQ1</accession>
<keyword evidence="8" id="KW-1133">Transmembrane helix</keyword>
<gene>
    <name evidence="15" type="ORF">CERSUDRAFT_81800</name>
</gene>
<organism evidence="15 16">
    <name type="scientific">Ceriporiopsis subvermispora (strain B)</name>
    <name type="common">White-rot fungus</name>
    <name type="synonym">Gelatoporia subvermispora</name>
    <dbReference type="NCBI Taxonomy" id="914234"/>
    <lineage>
        <taxon>Eukaryota</taxon>
        <taxon>Fungi</taxon>
        <taxon>Dikarya</taxon>
        <taxon>Basidiomycota</taxon>
        <taxon>Agaricomycotina</taxon>
        <taxon>Agaricomycetes</taxon>
        <taxon>Polyporales</taxon>
        <taxon>Gelatoporiaceae</taxon>
        <taxon>Gelatoporia</taxon>
    </lineage>
</organism>
<name>M2QPQ1_CERS8</name>
<evidence type="ECO:0008006" key="17">
    <source>
        <dbReference type="Google" id="ProtNLM"/>
    </source>
</evidence>
<keyword evidence="7 13" id="KW-0479">Metal-binding</keyword>
<dbReference type="Gene3D" id="1.10.630.10">
    <property type="entry name" value="Cytochrome P450"/>
    <property type="match status" value="1"/>
</dbReference>
<dbReference type="PROSITE" id="PS00086">
    <property type="entry name" value="CYTOCHROME_P450"/>
    <property type="match status" value="1"/>
</dbReference>
<dbReference type="GO" id="GO:0016020">
    <property type="term" value="C:membrane"/>
    <property type="evidence" value="ECO:0007669"/>
    <property type="project" value="UniProtKB-SubCell"/>
</dbReference>
<comment type="pathway">
    <text evidence="3">Secondary metabolite biosynthesis.</text>
</comment>
<keyword evidence="12" id="KW-0472">Membrane</keyword>
<dbReference type="InterPro" id="IPR036396">
    <property type="entry name" value="Cyt_P450_sf"/>
</dbReference>
<reference evidence="15 16" key="1">
    <citation type="journal article" date="2012" name="Proc. Natl. Acad. Sci. U.S.A.">
        <title>Comparative genomics of Ceriporiopsis subvermispora and Phanerochaete chrysosporium provide insight into selective ligninolysis.</title>
        <authorList>
            <person name="Fernandez-Fueyo E."/>
            <person name="Ruiz-Duenas F.J."/>
            <person name="Ferreira P."/>
            <person name="Floudas D."/>
            <person name="Hibbett D.S."/>
            <person name="Canessa P."/>
            <person name="Larrondo L.F."/>
            <person name="James T.Y."/>
            <person name="Seelenfreund D."/>
            <person name="Lobos S."/>
            <person name="Polanco R."/>
            <person name="Tello M."/>
            <person name="Honda Y."/>
            <person name="Watanabe T."/>
            <person name="Watanabe T."/>
            <person name="Ryu J.S."/>
            <person name="Kubicek C.P."/>
            <person name="Schmoll M."/>
            <person name="Gaskell J."/>
            <person name="Hammel K.E."/>
            <person name="St John F.J."/>
            <person name="Vanden Wymelenberg A."/>
            <person name="Sabat G."/>
            <person name="Splinter BonDurant S."/>
            <person name="Syed K."/>
            <person name="Yadav J.S."/>
            <person name="Doddapaneni H."/>
            <person name="Subramanian V."/>
            <person name="Lavin J.L."/>
            <person name="Oguiza J.A."/>
            <person name="Perez G."/>
            <person name="Pisabarro A.G."/>
            <person name="Ramirez L."/>
            <person name="Santoyo F."/>
            <person name="Master E."/>
            <person name="Coutinho P.M."/>
            <person name="Henrissat B."/>
            <person name="Lombard V."/>
            <person name="Magnuson J.K."/>
            <person name="Kuees U."/>
            <person name="Hori C."/>
            <person name="Igarashi K."/>
            <person name="Samejima M."/>
            <person name="Held B.W."/>
            <person name="Barry K.W."/>
            <person name="LaButti K.M."/>
            <person name="Lapidus A."/>
            <person name="Lindquist E.A."/>
            <person name="Lucas S.M."/>
            <person name="Riley R."/>
            <person name="Salamov A.A."/>
            <person name="Hoffmeister D."/>
            <person name="Schwenk D."/>
            <person name="Hadar Y."/>
            <person name="Yarden O."/>
            <person name="de Vries R.P."/>
            <person name="Wiebenga A."/>
            <person name="Stenlid J."/>
            <person name="Eastwood D."/>
            <person name="Grigoriev I.V."/>
            <person name="Berka R.M."/>
            <person name="Blanchette R.A."/>
            <person name="Kersten P."/>
            <person name="Martinez A.T."/>
            <person name="Vicuna R."/>
            <person name="Cullen D."/>
        </authorList>
    </citation>
    <scope>NUCLEOTIDE SEQUENCE [LARGE SCALE GENOMIC DNA]</scope>
    <source>
        <strain evidence="15 16">B</strain>
    </source>
</reference>
<keyword evidence="11 14" id="KW-0503">Monooxygenase</keyword>
<evidence type="ECO:0000256" key="1">
    <source>
        <dbReference type="ARBA" id="ARBA00001971"/>
    </source>
</evidence>
<evidence type="ECO:0000313" key="16">
    <source>
        <dbReference type="Proteomes" id="UP000016930"/>
    </source>
</evidence>
<evidence type="ECO:0000313" key="15">
    <source>
        <dbReference type="EMBL" id="EMD39028.1"/>
    </source>
</evidence>
<dbReference type="Pfam" id="PF00067">
    <property type="entry name" value="p450"/>
    <property type="match status" value="1"/>
</dbReference>
<evidence type="ECO:0000256" key="14">
    <source>
        <dbReference type="RuleBase" id="RU000461"/>
    </source>
</evidence>
<comment type="cofactor">
    <cofactor evidence="1 13">
        <name>heme</name>
        <dbReference type="ChEBI" id="CHEBI:30413"/>
    </cofactor>
</comment>
<dbReference type="SUPFAM" id="SSF48264">
    <property type="entry name" value="Cytochrome P450"/>
    <property type="match status" value="1"/>
</dbReference>
<dbReference type="PRINTS" id="PR00463">
    <property type="entry name" value="EP450I"/>
</dbReference>
<dbReference type="Proteomes" id="UP000016930">
    <property type="component" value="Unassembled WGS sequence"/>
</dbReference>
<keyword evidence="10 13" id="KW-0408">Iron</keyword>
<dbReference type="InterPro" id="IPR002401">
    <property type="entry name" value="Cyt_P450_E_grp-I"/>
</dbReference>
<evidence type="ECO:0000256" key="6">
    <source>
        <dbReference type="ARBA" id="ARBA00022692"/>
    </source>
</evidence>
<comment type="similarity">
    <text evidence="4 14">Belongs to the cytochrome P450 family.</text>
</comment>
<evidence type="ECO:0000256" key="3">
    <source>
        <dbReference type="ARBA" id="ARBA00005179"/>
    </source>
</evidence>
<evidence type="ECO:0000256" key="12">
    <source>
        <dbReference type="ARBA" id="ARBA00023136"/>
    </source>
</evidence>
<protein>
    <recommendedName>
        <fullName evidence="17">Cytochrome P450</fullName>
    </recommendedName>
</protein>
<evidence type="ECO:0000256" key="2">
    <source>
        <dbReference type="ARBA" id="ARBA00004167"/>
    </source>
</evidence>
<evidence type="ECO:0000256" key="11">
    <source>
        <dbReference type="ARBA" id="ARBA00023033"/>
    </source>
</evidence>
<dbReference type="CDD" id="cd11065">
    <property type="entry name" value="CYP64-like"/>
    <property type="match status" value="1"/>
</dbReference>
<dbReference type="OrthoDB" id="2789670at2759"/>
<keyword evidence="9 14" id="KW-0560">Oxidoreductase</keyword>
<dbReference type="AlphaFoldDB" id="M2QPQ1"/>
<evidence type="ECO:0000256" key="13">
    <source>
        <dbReference type="PIRSR" id="PIRSR602401-1"/>
    </source>
</evidence>
<dbReference type="GO" id="GO:0020037">
    <property type="term" value="F:heme binding"/>
    <property type="evidence" value="ECO:0007669"/>
    <property type="project" value="InterPro"/>
</dbReference>
<sequence>MPYSISSTILWTGLVLLLWRKYVKLRRGATVQLPLPPGPKPLPFIGNALDIPTRQPWKTYKEWTNVYGDIIHMQSFGQSIIILNSLKPVNELFEKRSSNYSDRLQTEMHTLIGWEWDFGLMKYGQWWRRHRRAFHQYFNQTSIREYDPQIKAASLGFLRNLYNEPRGFAHHIRYLFGSSVLLVVYGIRTADRNDPYIEVSERAIEGAIDGFTPGHFWVDFLPFLKYVPAWMPGAEFKRKSAKWRVEALALKEDPWNATVTDGPFTPVAVKLMERMSHLHGEAYAEEEDIAKNTAGVAYGAGSDTTVSTLHSFILAMALHPEVQNRAQEELMRVIGPDRLPEFSDRDELPYINVLCKECVRWQPVTPLGLAHKSIKDDEYNGFRIPGGSVLMQNTWAILHDPEMYPDPEAFKPERYLKDGRVNPAILDPTTVAFGTGRRICPGRHFSDLSLFINVASVLHLFDISPGVDADGKPRKLEPNMTTGFLSHPDPFECDIKPRSEAIAQLISGDNYQRQ</sequence>
<dbReference type="HOGENOM" id="CLU_001570_2_3_1"/>
<dbReference type="STRING" id="914234.M2QPQ1"/>
<dbReference type="PRINTS" id="PR00385">
    <property type="entry name" value="P450"/>
</dbReference>
<dbReference type="GO" id="GO:0016705">
    <property type="term" value="F:oxidoreductase activity, acting on paired donors, with incorporation or reduction of molecular oxygen"/>
    <property type="evidence" value="ECO:0007669"/>
    <property type="project" value="InterPro"/>
</dbReference>
<proteinExistence type="inferred from homology"/>
<evidence type="ECO:0000256" key="9">
    <source>
        <dbReference type="ARBA" id="ARBA00023002"/>
    </source>
</evidence>
<evidence type="ECO:0000256" key="10">
    <source>
        <dbReference type="ARBA" id="ARBA00023004"/>
    </source>
</evidence>
<keyword evidence="6" id="KW-0812">Transmembrane</keyword>
<keyword evidence="16" id="KW-1185">Reference proteome</keyword>
<dbReference type="InterPro" id="IPR050364">
    <property type="entry name" value="Cytochrome_P450_fung"/>
</dbReference>